<evidence type="ECO:0000313" key="18">
    <source>
        <dbReference type="Proteomes" id="UP000196386"/>
    </source>
</evidence>
<dbReference type="InterPro" id="IPR006171">
    <property type="entry name" value="TOPRIM_dom"/>
</dbReference>
<dbReference type="InterPro" id="IPR002694">
    <property type="entry name" value="Znf_CHC2"/>
</dbReference>
<keyword evidence="4 12" id="KW-0548">Nucleotidyltransferase</keyword>
<evidence type="ECO:0000256" key="1">
    <source>
        <dbReference type="ARBA" id="ARBA00022478"/>
    </source>
</evidence>
<dbReference type="PANTHER" id="PTHR30313">
    <property type="entry name" value="DNA PRIMASE"/>
    <property type="match status" value="1"/>
</dbReference>
<dbReference type="GO" id="GO:0003677">
    <property type="term" value="F:DNA binding"/>
    <property type="evidence" value="ECO:0007669"/>
    <property type="project" value="UniProtKB-KW"/>
</dbReference>
<comment type="similarity">
    <text evidence="12 13">Belongs to the DnaG primase family.</text>
</comment>
<dbReference type="GO" id="GO:1990077">
    <property type="term" value="C:primosome complex"/>
    <property type="evidence" value="ECO:0007669"/>
    <property type="project" value="UniProtKB-KW"/>
</dbReference>
<dbReference type="Gene3D" id="3.40.1360.10">
    <property type="match status" value="1"/>
</dbReference>
<keyword evidence="9" id="KW-0460">Magnesium</keyword>
<keyword evidence="8 12" id="KW-0862">Zinc</keyword>
<evidence type="ECO:0000256" key="5">
    <source>
        <dbReference type="ARBA" id="ARBA00022705"/>
    </source>
</evidence>
<evidence type="ECO:0000256" key="11">
    <source>
        <dbReference type="ARBA" id="ARBA00023163"/>
    </source>
</evidence>
<comment type="function">
    <text evidence="12 13">RNA polymerase that catalyzes the synthesis of short RNA molecules used as primers for DNA polymerase during DNA replication.</text>
</comment>
<comment type="subunit">
    <text evidence="12">Monomer. Interacts with DnaB.</text>
</comment>
<dbReference type="Gene3D" id="3.90.980.10">
    <property type="entry name" value="DNA primase, catalytic core, N-terminal domain"/>
    <property type="match status" value="1"/>
</dbReference>
<dbReference type="InterPro" id="IPR034151">
    <property type="entry name" value="TOPRIM_DnaG_bac"/>
</dbReference>
<evidence type="ECO:0000256" key="13">
    <source>
        <dbReference type="PIRNR" id="PIRNR002811"/>
    </source>
</evidence>
<evidence type="ECO:0000256" key="2">
    <source>
        <dbReference type="ARBA" id="ARBA00022515"/>
    </source>
</evidence>
<dbReference type="InterPro" id="IPR037068">
    <property type="entry name" value="DNA_primase_core_N_sf"/>
</dbReference>
<dbReference type="CDD" id="cd03364">
    <property type="entry name" value="TOPRIM_DnaG_primases"/>
    <property type="match status" value="1"/>
</dbReference>
<accession>A0A1Y4MLL0</accession>
<reference evidence="16" key="2">
    <citation type="journal article" date="2018" name="BMC Genomics">
        <title>Whole genome sequencing and function prediction of 133 gut anaerobes isolated from chicken caecum in pure cultures.</title>
        <authorList>
            <person name="Medvecky M."/>
            <person name="Cejkova D."/>
            <person name="Polansky O."/>
            <person name="Karasova D."/>
            <person name="Kubasova T."/>
            <person name="Cizek A."/>
            <person name="Rychlik I."/>
        </authorList>
    </citation>
    <scope>NUCLEOTIDE SEQUENCE</scope>
    <source>
        <strain evidence="16">An175</strain>
    </source>
</reference>
<dbReference type="InterPro" id="IPR013264">
    <property type="entry name" value="DNAG_N"/>
</dbReference>
<evidence type="ECO:0000256" key="3">
    <source>
        <dbReference type="ARBA" id="ARBA00022679"/>
    </source>
</evidence>
<comment type="cofactor">
    <cofactor evidence="12 13 14">
        <name>Zn(2+)</name>
        <dbReference type="ChEBI" id="CHEBI:29105"/>
    </cofactor>
    <text evidence="12 13 14">Binds 1 zinc ion per monomer.</text>
</comment>
<dbReference type="OrthoDB" id="9803773at2"/>
<reference evidence="18" key="1">
    <citation type="submission" date="2017-04" db="EMBL/GenBank/DDBJ databases">
        <title>Function of individual gut microbiota members based on whole genome sequencing of pure cultures obtained from chicken caecum.</title>
        <authorList>
            <person name="Medvecky M."/>
            <person name="Cejkova D."/>
            <person name="Polansky O."/>
            <person name="Karasova D."/>
            <person name="Kubasova T."/>
            <person name="Cizek A."/>
            <person name="Rychlik I."/>
        </authorList>
    </citation>
    <scope>NUCLEOTIDE SEQUENCE [LARGE SCALE GENOMIC DNA]</scope>
    <source>
        <strain evidence="18">An175</strain>
    </source>
</reference>
<dbReference type="EC" id="2.7.7.101" evidence="12"/>
<dbReference type="PROSITE" id="PS50880">
    <property type="entry name" value="TOPRIM"/>
    <property type="match status" value="1"/>
</dbReference>
<dbReference type="SUPFAM" id="SSF57783">
    <property type="entry name" value="Zinc beta-ribbon"/>
    <property type="match status" value="1"/>
</dbReference>
<dbReference type="SMART" id="SM00493">
    <property type="entry name" value="TOPRIM"/>
    <property type="match status" value="1"/>
</dbReference>
<dbReference type="GO" id="GO:0006269">
    <property type="term" value="P:DNA replication, synthesis of primer"/>
    <property type="evidence" value="ECO:0007669"/>
    <property type="project" value="UniProtKB-UniRule"/>
</dbReference>
<dbReference type="InterPro" id="IPR050219">
    <property type="entry name" value="DnaG_primase"/>
</dbReference>
<evidence type="ECO:0000256" key="8">
    <source>
        <dbReference type="ARBA" id="ARBA00022833"/>
    </source>
</evidence>
<dbReference type="SUPFAM" id="SSF56731">
    <property type="entry name" value="DNA primase core"/>
    <property type="match status" value="1"/>
</dbReference>
<dbReference type="Pfam" id="PF10410">
    <property type="entry name" value="DnaB_bind"/>
    <property type="match status" value="1"/>
</dbReference>
<dbReference type="HAMAP" id="MF_00974">
    <property type="entry name" value="DNA_primase_DnaG"/>
    <property type="match status" value="1"/>
</dbReference>
<dbReference type="FunFam" id="3.90.580.10:FF:000001">
    <property type="entry name" value="DNA primase"/>
    <property type="match status" value="1"/>
</dbReference>
<evidence type="ECO:0000256" key="6">
    <source>
        <dbReference type="ARBA" id="ARBA00022723"/>
    </source>
</evidence>
<keyword evidence="3 12" id="KW-0808">Transferase</keyword>
<dbReference type="InterPro" id="IPR036185">
    <property type="entry name" value="DNA_heli_DnaB-like_N_sf"/>
</dbReference>
<dbReference type="Pfam" id="PF08275">
    <property type="entry name" value="DNAG_N"/>
    <property type="match status" value="1"/>
</dbReference>
<keyword evidence="2 12" id="KW-0639">Primosome</keyword>
<proteinExistence type="inferred from homology"/>
<dbReference type="SUPFAM" id="SSF48024">
    <property type="entry name" value="N-terminal domain of DnaB helicase"/>
    <property type="match status" value="1"/>
</dbReference>
<keyword evidence="10 12" id="KW-0238">DNA-binding</keyword>
<dbReference type="Gene3D" id="1.10.860.10">
    <property type="entry name" value="DNAb Helicase, Chain A"/>
    <property type="match status" value="1"/>
</dbReference>
<dbReference type="GO" id="GO:0005737">
    <property type="term" value="C:cytoplasm"/>
    <property type="evidence" value="ECO:0007669"/>
    <property type="project" value="TreeGrafter"/>
</dbReference>
<keyword evidence="11 12" id="KW-0804">Transcription</keyword>
<dbReference type="InterPro" id="IPR036977">
    <property type="entry name" value="DNA_primase_Znf_CHC2"/>
</dbReference>
<comment type="domain">
    <text evidence="12">Contains an N-terminal zinc-binding domain, a central core domain that contains the primase activity, and a C-terminal DnaB-binding domain.</text>
</comment>
<dbReference type="InterPro" id="IPR030846">
    <property type="entry name" value="DnaG_bac"/>
</dbReference>
<dbReference type="GO" id="GO:0003678">
    <property type="term" value="F:DNA helicase activity"/>
    <property type="evidence" value="ECO:0007669"/>
    <property type="project" value="InterPro"/>
</dbReference>
<gene>
    <name evidence="12" type="primary">dnaG</name>
    <name evidence="16" type="ORF">B5F11_08185</name>
    <name evidence="17" type="ORF">DXC40_09645</name>
</gene>
<evidence type="ECO:0000313" key="17">
    <source>
        <dbReference type="EMBL" id="RGE67739.1"/>
    </source>
</evidence>
<dbReference type="InterPro" id="IPR006295">
    <property type="entry name" value="DNA_primase_DnaG"/>
</dbReference>
<dbReference type="InterPro" id="IPR019475">
    <property type="entry name" value="DNA_primase_DnaB-bd"/>
</dbReference>
<keyword evidence="5 12" id="KW-0235">DNA replication</keyword>
<feature type="domain" description="Toprim" evidence="15">
    <location>
        <begin position="260"/>
        <end position="341"/>
    </location>
</feature>
<organism evidence="16 18">
    <name type="scientific">Anaerotruncus colihominis</name>
    <dbReference type="NCBI Taxonomy" id="169435"/>
    <lineage>
        <taxon>Bacteria</taxon>
        <taxon>Bacillati</taxon>
        <taxon>Bacillota</taxon>
        <taxon>Clostridia</taxon>
        <taxon>Eubacteriales</taxon>
        <taxon>Oscillospiraceae</taxon>
        <taxon>Anaerotruncus</taxon>
    </lineage>
</organism>
<protein>
    <recommendedName>
        <fullName evidence="12 13">DNA primase</fullName>
        <ecNumber evidence="12">2.7.7.101</ecNumber>
    </recommendedName>
</protein>
<dbReference type="PIRSF" id="PIRSF002811">
    <property type="entry name" value="DnaG"/>
    <property type="match status" value="1"/>
</dbReference>
<dbReference type="Gene3D" id="3.90.580.10">
    <property type="entry name" value="Zinc finger, CHC2-type domain"/>
    <property type="match status" value="1"/>
</dbReference>
<reference evidence="17 19" key="3">
    <citation type="submission" date="2018-08" db="EMBL/GenBank/DDBJ databases">
        <title>A genome reference for cultivated species of the human gut microbiota.</title>
        <authorList>
            <person name="Zou Y."/>
            <person name="Xue W."/>
            <person name="Luo G."/>
        </authorList>
    </citation>
    <scope>NUCLEOTIDE SEQUENCE [LARGE SCALE GENOMIC DNA]</scope>
    <source>
        <strain evidence="17 19">TF05-12AC</strain>
    </source>
</reference>
<evidence type="ECO:0000259" key="15">
    <source>
        <dbReference type="PROSITE" id="PS50880"/>
    </source>
</evidence>
<evidence type="ECO:0000256" key="12">
    <source>
        <dbReference type="HAMAP-Rule" id="MF_00974"/>
    </source>
</evidence>
<dbReference type="GO" id="GO:0005524">
    <property type="term" value="F:ATP binding"/>
    <property type="evidence" value="ECO:0007669"/>
    <property type="project" value="InterPro"/>
</dbReference>
<dbReference type="NCBIfam" id="TIGR01391">
    <property type="entry name" value="dnaG"/>
    <property type="match status" value="1"/>
</dbReference>
<evidence type="ECO:0000256" key="9">
    <source>
        <dbReference type="ARBA" id="ARBA00022842"/>
    </source>
</evidence>
<evidence type="ECO:0000256" key="7">
    <source>
        <dbReference type="ARBA" id="ARBA00022771"/>
    </source>
</evidence>
<dbReference type="SMART" id="SM00400">
    <property type="entry name" value="ZnF_CHCC"/>
    <property type="match status" value="1"/>
</dbReference>
<evidence type="ECO:0000313" key="16">
    <source>
        <dbReference type="EMBL" id="OUP69614.1"/>
    </source>
</evidence>
<evidence type="ECO:0000313" key="19">
    <source>
        <dbReference type="Proteomes" id="UP000260828"/>
    </source>
</evidence>
<dbReference type="FunFam" id="3.90.980.10:FF:000001">
    <property type="entry name" value="DNA primase"/>
    <property type="match status" value="1"/>
</dbReference>
<evidence type="ECO:0000256" key="4">
    <source>
        <dbReference type="ARBA" id="ARBA00022695"/>
    </source>
</evidence>
<evidence type="ECO:0000256" key="10">
    <source>
        <dbReference type="ARBA" id="ARBA00023125"/>
    </source>
</evidence>
<dbReference type="Pfam" id="PF01807">
    <property type="entry name" value="Zn_ribbon_DnaG"/>
    <property type="match status" value="1"/>
</dbReference>
<evidence type="ECO:0000256" key="14">
    <source>
        <dbReference type="PIRSR" id="PIRSR002811-1"/>
    </source>
</evidence>
<comment type="catalytic activity">
    <reaction evidence="12">
        <text>ssDNA + n NTP = ssDNA/pppN(pN)n-1 hybrid + (n-1) diphosphate.</text>
        <dbReference type="EC" id="2.7.7.101"/>
    </reaction>
</comment>
<keyword evidence="1 12" id="KW-0240">DNA-directed RNA polymerase</keyword>
<dbReference type="PANTHER" id="PTHR30313:SF2">
    <property type="entry name" value="DNA PRIMASE"/>
    <property type="match status" value="1"/>
</dbReference>
<keyword evidence="7 12" id="KW-0863">Zinc-finger</keyword>
<dbReference type="Proteomes" id="UP000260828">
    <property type="component" value="Unassembled WGS sequence"/>
</dbReference>
<dbReference type="GO" id="GO:0003899">
    <property type="term" value="F:DNA-directed RNA polymerase activity"/>
    <property type="evidence" value="ECO:0007669"/>
    <property type="project" value="UniProtKB-UniRule"/>
</dbReference>
<name>A0A1Y4MLL0_9FIRM</name>
<comment type="caution">
    <text evidence="16">The sequence shown here is derived from an EMBL/GenBank/DDBJ whole genome shotgun (WGS) entry which is preliminary data.</text>
</comment>
<keyword evidence="6 12" id="KW-0479">Metal-binding</keyword>
<dbReference type="Proteomes" id="UP000196386">
    <property type="component" value="Unassembled WGS sequence"/>
</dbReference>
<dbReference type="GO" id="GO:0008270">
    <property type="term" value="F:zinc ion binding"/>
    <property type="evidence" value="ECO:0007669"/>
    <property type="project" value="UniProtKB-UniRule"/>
</dbReference>
<dbReference type="Pfam" id="PF13155">
    <property type="entry name" value="Toprim_2"/>
    <property type="match status" value="1"/>
</dbReference>
<dbReference type="GO" id="GO:0000428">
    <property type="term" value="C:DNA-directed RNA polymerase complex"/>
    <property type="evidence" value="ECO:0007669"/>
    <property type="project" value="UniProtKB-KW"/>
</dbReference>
<feature type="zinc finger region" description="CHC2-type" evidence="12 14">
    <location>
        <begin position="45"/>
        <end position="69"/>
    </location>
</feature>
<sequence length="594" mass="65560">MLEGRTVCLIPDLFLQELKNNSDIEQVVSSYVRLKRRGRIANGLCPFHSEKSPSFTVYPDNQSFYCFGCGAGGDVITFIRKIENLEYVEAVRFLAQRAGMAMPEEVADDGAAKMKMRIYALNRALARHFHDCLKSPAGKPGLDYLHERGLTNRTITHFGLGYAPEAWDGAVKFLRSQGYRDDELLAAAVAARGRSGGLYDQFRGRVIFPIIDLRGNVVGFGGRIMGDARGPKYLNSSDTPVFKKSRNLFALNFAKASKRGGLILCEGYMDVIAMHQAGFDNAVATLGTALTPEQSRLIAQYAQEVVLSYDSDGPGQAATKRAVSLLGETGVKIRILSMTGAKDPDEYIKKFGAERFSLLLSGASNATEYEIEKLRRKYDCDTAEGKVAFLREFAALMVSVPNAVERDVYVSKTAAELEVSKSAIETQLKYEQKRAAKRRRGDASQLRVYSEAGPAEQRRDPQRARYIRYALAEDKILAILMKNPDYYEHAAQRIGLDGFVTDRNRALAKVLFERLAAGQSVELPLLSAQLDEEQMAAAAGLLNSISGLTFGPEDLDSYIDTLLSFKTVKSQDEVAAMTDDDLKAYIAALASKKK</sequence>
<dbReference type="EMBL" id="QVME01000004">
    <property type="protein sequence ID" value="RGE67739.1"/>
    <property type="molecule type" value="Genomic_DNA"/>
</dbReference>
<dbReference type="InterPro" id="IPR016136">
    <property type="entry name" value="DNA_helicase_N/primase_C"/>
</dbReference>
<dbReference type="AlphaFoldDB" id="A0A1Y4MLL0"/>
<dbReference type="EMBL" id="NFKP01000008">
    <property type="protein sequence ID" value="OUP69614.1"/>
    <property type="molecule type" value="Genomic_DNA"/>
</dbReference>